<dbReference type="SUPFAM" id="SSF55486">
    <property type="entry name" value="Metalloproteases ('zincins'), catalytic domain"/>
    <property type="match status" value="1"/>
</dbReference>
<keyword evidence="7" id="KW-0645">Protease</keyword>
<keyword evidence="7" id="KW-0482">Metalloprotease</keyword>
<feature type="region of interest" description="Disordered" evidence="5">
    <location>
        <begin position="39"/>
        <end position="62"/>
    </location>
</feature>
<dbReference type="EMBL" id="SLXQ01000010">
    <property type="protein sequence ID" value="TCP48620.1"/>
    <property type="molecule type" value="Genomic_DNA"/>
</dbReference>
<comment type="caution">
    <text evidence="7">The sequence shown here is derived from an EMBL/GenBank/DDBJ whole genome shotgun (WGS) entry which is preliminary data.</text>
</comment>
<keyword evidence="7" id="KW-0378">Hydrolase</keyword>
<protein>
    <submittedName>
        <fullName evidence="7">Putative metalloprotease</fullName>
    </submittedName>
</protein>
<evidence type="ECO:0000313" key="8">
    <source>
        <dbReference type="Proteomes" id="UP000294911"/>
    </source>
</evidence>
<dbReference type="Proteomes" id="UP000294911">
    <property type="component" value="Unassembled WGS sequence"/>
</dbReference>
<feature type="signal peptide" evidence="6">
    <location>
        <begin position="1"/>
        <end position="27"/>
    </location>
</feature>
<reference evidence="7 8" key="1">
    <citation type="submission" date="2019-03" db="EMBL/GenBank/DDBJ databases">
        <title>Genomic Encyclopedia of Type Strains, Phase IV (KMG-IV): sequencing the most valuable type-strain genomes for metagenomic binning, comparative biology and taxonomic classification.</title>
        <authorList>
            <person name="Goeker M."/>
        </authorList>
    </citation>
    <scope>NUCLEOTIDE SEQUENCE [LARGE SCALE GENOMIC DNA]</scope>
    <source>
        <strain evidence="7 8">DSM 45765</strain>
    </source>
</reference>
<comment type="subcellular location">
    <subcellularLocation>
        <location evidence="1">Membrane</location>
        <topology evidence="1">Single-pass membrane protein</topology>
    </subcellularLocation>
</comment>
<evidence type="ECO:0000256" key="3">
    <source>
        <dbReference type="ARBA" id="ARBA00022989"/>
    </source>
</evidence>
<sequence length="485" mass="52102">MARRMGTARRGKLSVLTAVLACGLMLAGCSEKAVEGTAQTHGDVGGLPVTHFESGPKEGAEDADLDVENADHSEMDQLAINAVADLYEFWEAEMPKNFDEQFEPVKRLVSYDAESSPVEICGESTEGLVNAFYCQLDDSVAWDRGTLLPGLNQQFGPMAVVTVLAHEMGHAVQFRLGEKSNISNTTQTIIKEQQADCYAGGFFRWIAEDKSSHFRVSTGEGINQVLGALFMIRDEAGQVYTAPGAHGSAFDRVFAFQEGFTEGVARCADMDAQEMAERITETPFNEQDAGEGNLQIEERYLNLLKQSLDAAFRDTGANPPEFRTDGAECADGTATARVTYCQDENVIAMDVAALNELATPPQRGSSGMEGDGIGDFAAFGEIASRYSMAVQQATGAALDDDNAGLRTACLTGSWAGFASEPHDGEQQQLRLSPGDLDEAIAEMLAPQSLIAADLNGERNAVGFSMVDAFRAGYTDGMQTCEKNYG</sequence>
<dbReference type="Pfam" id="PF04228">
    <property type="entry name" value="Zn_peptidase"/>
    <property type="match status" value="1"/>
</dbReference>
<proteinExistence type="predicted"/>
<keyword evidence="6" id="KW-0732">Signal</keyword>
<keyword evidence="4" id="KW-0472">Membrane</keyword>
<evidence type="ECO:0000313" key="7">
    <source>
        <dbReference type="EMBL" id="TCP48620.1"/>
    </source>
</evidence>
<feature type="chain" id="PRO_5038487771" evidence="6">
    <location>
        <begin position="28"/>
        <end position="485"/>
    </location>
</feature>
<name>A0A4R2QH85_9PSEU</name>
<evidence type="ECO:0000256" key="4">
    <source>
        <dbReference type="ARBA" id="ARBA00023136"/>
    </source>
</evidence>
<accession>A0A4R2QH85</accession>
<keyword evidence="3" id="KW-1133">Transmembrane helix</keyword>
<dbReference type="GO" id="GO:0006508">
    <property type="term" value="P:proteolysis"/>
    <property type="evidence" value="ECO:0007669"/>
    <property type="project" value="UniProtKB-KW"/>
</dbReference>
<keyword evidence="8" id="KW-1185">Reference proteome</keyword>
<keyword evidence="2" id="KW-0812">Transmembrane</keyword>
<dbReference type="InterPro" id="IPR007343">
    <property type="entry name" value="Uncharacterised_pept_Zn_put"/>
</dbReference>
<dbReference type="AlphaFoldDB" id="A0A4R2QH85"/>
<evidence type="ECO:0000256" key="2">
    <source>
        <dbReference type="ARBA" id="ARBA00022692"/>
    </source>
</evidence>
<dbReference type="PANTHER" id="PTHR30168">
    <property type="entry name" value="PUTATIVE MEMBRANE PROTEIN YPFJ"/>
    <property type="match status" value="1"/>
</dbReference>
<gene>
    <name evidence="7" type="ORF">EV191_110180</name>
</gene>
<dbReference type="OrthoDB" id="5168289at2"/>
<organism evidence="7 8">
    <name type="scientific">Tamaricihabitans halophyticus</name>
    <dbReference type="NCBI Taxonomy" id="1262583"/>
    <lineage>
        <taxon>Bacteria</taxon>
        <taxon>Bacillati</taxon>
        <taxon>Actinomycetota</taxon>
        <taxon>Actinomycetes</taxon>
        <taxon>Pseudonocardiales</taxon>
        <taxon>Pseudonocardiaceae</taxon>
        <taxon>Tamaricihabitans</taxon>
    </lineage>
</organism>
<dbReference type="GO" id="GO:0016020">
    <property type="term" value="C:membrane"/>
    <property type="evidence" value="ECO:0007669"/>
    <property type="project" value="UniProtKB-SubCell"/>
</dbReference>
<dbReference type="PROSITE" id="PS51257">
    <property type="entry name" value="PROKAR_LIPOPROTEIN"/>
    <property type="match status" value="1"/>
</dbReference>
<evidence type="ECO:0000256" key="1">
    <source>
        <dbReference type="ARBA" id="ARBA00004167"/>
    </source>
</evidence>
<evidence type="ECO:0000256" key="5">
    <source>
        <dbReference type="SAM" id="MobiDB-lite"/>
    </source>
</evidence>
<evidence type="ECO:0000256" key="6">
    <source>
        <dbReference type="SAM" id="SignalP"/>
    </source>
</evidence>
<dbReference type="PANTHER" id="PTHR30168:SF0">
    <property type="entry name" value="INNER MEMBRANE PROTEIN"/>
    <property type="match status" value="1"/>
</dbReference>
<dbReference type="GO" id="GO:0008237">
    <property type="term" value="F:metallopeptidase activity"/>
    <property type="evidence" value="ECO:0007669"/>
    <property type="project" value="UniProtKB-KW"/>
</dbReference>